<accession>A0A6M4NPL7</accession>
<sequence length="192" mass="20677">MSTLLKFVTIDPSLRNFGIGTGTIDLADETLPINMTHIELVSTETDKSSRKVVRRNSEDLERARALYRGARRLAAGASIMFVEVPVGSQSARSMASYGICIGLIASLSDIPIIEVTPAEVKLSAVGNKTASKREMIAWASELYPDLPWHQGKSGLADKNEHLADAIGAVHAGVLTEEFARLAAVFRLRSVAA</sequence>
<name>A0A6M4NPL7_AERCA</name>
<geneLocation type="plasmid" evidence="1">
    <name>p717068-IMP</name>
</geneLocation>
<reference evidence="1" key="1">
    <citation type="submission" date="2019-10" db="EMBL/GenBank/DDBJ databases">
        <authorList>
            <person name="Zhou D."/>
            <person name="Cheng Q."/>
        </authorList>
    </citation>
    <scope>NUCLEOTIDE SEQUENCE</scope>
    <source>
        <strain evidence="1">1507-17068</strain>
        <plasmid evidence="1">p717068-IMP</plasmid>
    </source>
</reference>
<dbReference type="GO" id="GO:0003676">
    <property type="term" value="F:nucleic acid binding"/>
    <property type="evidence" value="ECO:0007669"/>
    <property type="project" value="InterPro"/>
</dbReference>
<dbReference type="AlphaFoldDB" id="A0A6M4NPL7"/>
<keyword evidence="1" id="KW-0614">Plasmid</keyword>
<proteinExistence type="predicted"/>
<evidence type="ECO:0000313" key="1">
    <source>
        <dbReference type="EMBL" id="QJR99749.1"/>
    </source>
</evidence>
<dbReference type="EMBL" id="MN629346">
    <property type="protein sequence ID" value="QJR99749.1"/>
    <property type="molecule type" value="Genomic_DNA"/>
</dbReference>
<dbReference type="InterPro" id="IPR012337">
    <property type="entry name" value="RNaseH-like_sf"/>
</dbReference>
<dbReference type="InterPro" id="IPR036397">
    <property type="entry name" value="RNaseH_sf"/>
</dbReference>
<dbReference type="RefSeq" id="WP_181715884.1">
    <property type="nucleotide sequence ID" value="NZ_CP066814.1"/>
</dbReference>
<dbReference type="Gene3D" id="3.30.420.10">
    <property type="entry name" value="Ribonuclease H-like superfamily/Ribonuclease H"/>
    <property type="match status" value="1"/>
</dbReference>
<protein>
    <submittedName>
        <fullName evidence="1">Crossover junction endodeoxyribonuclease RuvC</fullName>
    </submittedName>
</protein>
<dbReference type="SUPFAM" id="SSF53098">
    <property type="entry name" value="Ribonuclease H-like"/>
    <property type="match status" value="1"/>
</dbReference>
<gene>
    <name evidence="1" type="primary">ruvC</name>
</gene>
<organism evidence="1">
    <name type="scientific">Aeromonas caviae</name>
    <name type="common">Aeromonas punctata</name>
    <dbReference type="NCBI Taxonomy" id="648"/>
    <lineage>
        <taxon>Bacteria</taxon>
        <taxon>Pseudomonadati</taxon>
        <taxon>Pseudomonadota</taxon>
        <taxon>Gammaproteobacteria</taxon>
        <taxon>Aeromonadales</taxon>
        <taxon>Aeromonadaceae</taxon>
        <taxon>Aeromonas</taxon>
    </lineage>
</organism>